<organism evidence="1 2">
    <name type="scientific">Lepagella muris</name>
    <dbReference type="NCBI Taxonomy" id="3032870"/>
    <lineage>
        <taxon>Bacteria</taxon>
        <taxon>Pseudomonadati</taxon>
        <taxon>Bacteroidota</taxon>
        <taxon>Bacteroidia</taxon>
        <taxon>Bacteroidales</taxon>
        <taxon>Muribaculaceae</taxon>
        <taxon>Lepagella</taxon>
    </lineage>
</organism>
<evidence type="ECO:0000313" key="1">
    <source>
        <dbReference type="EMBL" id="TGY77952.1"/>
    </source>
</evidence>
<dbReference type="Proteomes" id="UP000306319">
    <property type="component" value="Unassembled WGS sequence"/>
</dbReference>
<proteinExistence type="predicted"/>
<protein>
    <submittedName>
        <fullName evidence="1">Uncharacterized protein</fullName>
    </submittedName>
</protein>
<comment type="caution">
    <text evidence="1">The sequence shown here is derived from an EMBL/GenBank/DDBJ whole genome shotgun (WGS) entry which is preliminary data.</text>
</comment>
<keyword evidence="2" id="KW-1185">Reference proteome</keyword>
<gene>
    <name evidence="1" type="ORF">E5331_12270</name>
</gene>
<reference evidence="1" key="1">
    <citation type="submission" date="2019-04" db="EMBL/GenBank/DDBJ databases">
        <title>Microbes associate with the intestines of laboratory mice.</title>
        <authorList>
            <person name="Navarre W."/>
            <person name="Wong E."/>
            <person name="Huang K."/>
            <person name="Tropini C."/>
            <person name="Ng K."/>
            <person name="Yu B."/>
        </authorList>
    </citation>
    <scope>NUCLEOTIDE SEQUENCE</scope>
    <source>
        <strain evidence="1">NM04_E33</strain>
    </source>
</reference>
<accession>A0AC61REE7</accession>
<name>A0AC61REE7_9BACT</name>
<dbReference type="EMBL" id="SRYB01000018">
    <property type="protein sequence ID" value="TGY77952.1"/>
    <property type="molecule type" value="Genomic_DNA"/>
</dbReference>
<evidence type="ECO:0000313" key="2">
    <source>
        <dbReference type="Proteomes" id="UP000306319"/>
    </source>
</evidence>
<sequence>MAIPIKAIPTLYGEEAARLRRKIDEVEERFASRPERDITKEPGYIMMRKIIEKSNRYANLFR</sequence>